<sequence>MDNRSLNIPDPQILLHYFHDAGGFYHHHRVLLFRVSQGTWVLLSPDLELEVVDLTTRRHRIGGRHAPLPDDIADECYIFDELPKAELERQRRLAKTMGAILGDAESVDVESIGWYGADPSSKKFGEALPNYLVGDIVALGQHGVVQWDDNFEFVREMGSSEVEKFREEKKDSLGDARLLGDHRDAQGKRHMTLQDALTLMSQEKFDDWSFSGPRATKEYLTSIRDGPGDLLSYHTGWVRASGVAPNSAISHEHKNLIETLRLGFSKDQLDLSNLCSFENICRRLVVLEIAASRNPSAPDFTGLDVVTEAPISQHGQAQASTVTSWVTERLKERAQIQKQSRLFKEEFGKTKKAGYGEEEDQTGTKNKWRRKKKQDKDAGGAAGSAGASMDQFQDRRRHGDPFPLNLDEVTGRAVDGGVFEPQRARWIGDSLNRLALRDMNSFSSPILLSARQPTVVQDFVMDRIVDSLLLHGDKPVDVTAESALADLQAAEISYDGTPNNLANYDPGKLKVLRSRVQPKRITKFLPPEPAKLVEHYESQIISPEHENHDSFSPYWDPQLRFDKTKRLDFILRLHRSGLVSLRKSPKSFIGAFFVKKKTPDAIRMVLDCRGTNQLHQPPPTTRLGSARGYADLDLSDEPLESGWGIEADVNDAFYNFSIPELTHYFAFNHPMTASEWTKVGINGDSVYDPQLRQMTPTDPDEILFPCVEAVPMGWSWALFLCNEAVLNICRSNAPWVDGIFREKKVAPQMRDFKTSIGVYVDNITVIGRSKDDVELRAQSIAEAFRAADIPITWTQHEPVKSLESVGCVLDFERKTLHNKPKRIWKFHLATRAILRRDKVKGKLLQIWAGHFTSLCALTPWGLSCLQDLYRFIEVAKVKRMKLWPSVRREIKVASAVVWMTWRDLAAPFSKVVEVDDSSSSGYALVSCEPGLERIRTATKVHEKWRFIAMPECLKAAAVSCDSKAFEEKLLELLGPVASDKKELAKPVTSAGLTTEYGRMVLDSMQEGSWLRISKDGTGANVQVLAQQNRSIF</sequence>
<accession>A0ABP0HH70</accession>
<evidence type="ECO:0000256" key="1">
    <source>
        <dbReference type="SAM" id="MobiDB-lite"/>
    </source>
</evidence>
<dbReference type="SUPFAM" id="SSF56672">
    <property type="entry name" value="DNA/RNA polymerases"/>
    <property type="match status" value="1"/>
</dbReference>
<dbReference type="InterPro" id="IPR043502">
    <property type="entry name" value="DNA/RNA_pol_sf"/>
</dbReference>
<organism evidence="2 3">
    <name type="scientific">Durusdinium trenchii</name>
    <dbReference type="NCBI Taxonomy" id="1381693"/>
    <lineage>
        <taxon>Eukaryota</taxon>
        <taxon>Sar</taxon>
        <taxon>Alveolata</taxon>
        <taxon>Dinophyceae</taxon>
        <taxon>Suessiales</taxon>
        <taxon>Symbiodiniaceae</taxon>
        <taxon>Durusdinium</taxon>
    </lineage>
</organism>
<reference evidence="2 3" key="1">
    <citation type="submission" date="2024-02" db="EMBL/GenBank/DDBJ databases">
        <authorList>
            <person name="Chen Y."/>
            <person name="Shah S."/>
            <person name="Dougan E. K."/>
            <person name="Thang M."/>
            <person name="Chan C."/>
        </authorList>
    </citation>
    <scope>NUCLEOTIDE SEQUENCE [LARGE SCALE GENOMIC DNA]</scope>
</reference>
<protein>
    <recommendedName>
        <fullName evidence="4">Reverse transcriptase domain-containing protein</fullName>
    </recommendedName>
</protein>
<dbReference type="Proteomes" id="UP001642464">
    <property type="component" value="Unassembled WGS sequence"/>
</dbReference>
<keyword evidence="3" id="KW-1185">Reference proteome</keyword>
<proteinExistence type="predicted"/>
<gene>
    <name evidence="2" type="ORF">SCF082_LOCUS1858</name>
</gene>
<evidence type="ECO:0000313" key="3">
    <source>
        <dbReference type="Proteomes" id="UP001642464"/>
    </source>
</evidence>
<evidence type="ECO:0008006" key="4">
    <source>
        <dbReference type="Google" id="ProtNLM"/>
    </source>
</evidence>
<comment type="caution">
    <text evidence="2">The sequence shown here is derived from an EMBL/GenBank/DDBJ whole genome shotgun (WGS) entry which is preliminary data.</text>
</comment>
<name>A0ABP0HH70_9DINO</name>
<feature type="region of interest" description="Disordered" evidence="1">
    <location>
        <begin position="353"/>
        <end position="407"/>
    </location>
</feature>
<evidence type="ECO:0000313" key="2">
    <source>
        <dbReference type="EMBL" id="CAK8989548.1"/>
    </source>
</evidence>
<dbReference type="EMBL" id="CAXAMM010000903">
    <property type="protein sequence ID" value="CAK8989548.1"/>
    <property type="molecule type" value="Genomic_DNA"/>
</dbReference>